<dbReference type="InterPro" id="IPR015915">
    <property type="entry name" value="Kelch-typ_b-propeller"/>
</dbReference>
<dbReference type="InterPro" id="IPR011333">
    <property type="entry name" value="SKP1/BTB/POZ_sf"/>
</dbReference>
<dbReference type="PROSITE" id="PS50097">
    <property type="entry name" value="BTB"/>
    <property type="match status" value="1"/>
</dbReference>
<dbReference type="InterPro" id="IPR000210">
    <property type="entry name" value="BTB/POZ_dom"/>
</dbReference>
<evidence type="ECO:0000313" key="4">
    <source>
        <dbReference type="EMBL" id="KAK6179618.1"/>
    </source>
</evidence>
<dbReference type="EMBL" id="JAZGQO010000008">
    <property type="protein sequence ID" value="KAK6179618.1"/>
    <property type="molecule type" value="Genomic_DNA"/>
</dbReference>
<dbReference type="Pfam" id="PF01344">
    <property type="entry name" value="Kelch_1"/>
    <property type="match status" value="1"/>
</dbReference>
<evidence type="ECO:0000256" key="1">
    <source>
        <dbReference type="ARBA" id="ARBA00022441"/>
    </source>
</evidence>
<dbReference type="SUPFAM" id="SSF54695">
    <property type="entry name" value="POZ domain"/>
    <property type="match status" value="1"/>
</dbReference>
<dbReference type="Pfam" id="PF07707">
    <property type="entry name" value="BACK"/>
    <property type="match status" value="1"/>
</dbReference>
<accession>A0AAN8JT95</accession>
<feature type="domain" description="BTB" evidence="3">
    <location>
        <begin position="27"/>
        <end position="96"/>
    </location>
</feature>
<reference evidence="4 5" key="1">
    <citation type="submission" date="2024-01" db="EMBL/GenBank/DDBJ databases">
        <title>The genome of the rayed Mediterranean limpet Patella caerulea (Linnaeus, 1758).</title>
        <authorList>
            <person name="Anh-Thu Weber A."/>
            <person name="Halstead-Nussloch G."/>
        </authorList>
    </citation>
    <scope>NUCLEOTIDE SEQUENCE [LARGE SCALE GENOMIC DNA]</scope>
    <source>
        <strain evidence="4">AATW-2023a</strain>
        <tissue evidence="4">Whole specimen</tissue>
    </source>
</reference>
<keyword evidence="1" id="KW-0880">Kelch repeat</keyword>
<dbReference type="AlphaFoldDB" id="A0AAN8JT95"/>
<keyword evidence="5" id="KW-1185">Reference proteome</keyword>
<dbReference type="InterPro" id="IPR011705">
    <property type="entry name" value="BACK"/>
</dbReference>
<dbReference type="PIRSF" id="PIRSF037037">
    <property type="entry name" value="Kelch-like_protein_gigaxonin"/>
    <property type="match status" value="1"/>
</dbReference>
<dbReference type="PANTHER" id="PTHR24412:SF418">
    <property type="entry name" value="KELCH REPEAT AND BTB DOMAIN-CONTAINING PROTEIN 3"/>
    <property type="match status" value="1"/>
</dbReference>
<evidence type="ECO:0000259" key="3">
    <source>
        <dbReference type="PROSITE" id="PS50097"/>
    </source>
</evidence>
<dbReference type="SUPFAM" id="SSF117281">
    <property type="entry name" value="Kelch motif"/>
    <property type="match status" value="1"/>
</dbReference>
<dbReference type="Proteomes" id="UP001347796">
    <property type="component" value="Unassembled WGS sequence"/>
</dbReference>
<protein>
    <recommendedName>
        <fullName evidence="3">BTB domain-containing protein</fullName>
    </recommendedName>
</protein>
<proteinExistence type="predicted"/>
<dbReference type="SMART" id="SM00875">
    <property type="entry name" value="BACK"/>
    <property type="match status" value="1"/>
</dbReference>
<dbReference type="Gene3D" id="2.120.10.80">
    <property type="entry name" value="Kelch-type beta propeller"/>
    <property type="match status" value="1"/>
</dbReference>
<evidence type="ECO:0000313" key="5">
    <source>
        <dbReference type="Proteomes" id="UP001347796"/>
    </source>
</evidence>
<comment type="caution">
    <text evidence="4">The sequence shown here is derived from an EMBL/GenBank/DDBJ whole genome shotgun (WGS) entry which is preliminary data.</text>
</comment>
<keyword evidence="2" id="KW-0677">Repeat</keyword>
<dbReference type="Gene3D" id="3.30.710.10">
    <property type="entry name" value="Potassium Channel Kv1.1, Chain A"/>
    <property type="match status" value="1"/>
</dbReference>
<dbReference type="SMART" id="SM00612">
    <property type="entry name" value="Kelch"/>
    <property type="match status" value="2"/>
</dbReference>
<organism evidence="4 5">
    <name type="scientific">Patella caerulea</name>
    <name type="common">Rayed Mediterranean limpet</name>
    <dbReference type="NCBI Taxonomy" id="87958"/>
    <lineage>
        <taxon>Eukaryota</taxon>
        <taxon>Metazoa</taxon>
        <taxon>Spiralia</taxon>
        <taxon>Lophotrochozoa</taxon>
        <taxon>Mollusca</taxon>
        <taxon>Gastropoda</taxon>
        <taxon>Patellogastropoda</taxon>
        <taxon>Patelloidea</taxon>
        <taxon>Patellidae</taxon>
        <taxon>Patella</taxon>
    </lineage>
</organism>
<dbReference type="PANTHER" id="PTHR24412">
    <property type="entry name" value="KELCH PROTEIN"/>
    <property type="match status" value="1"/>
</dbReference>
<gene>
    <name evidence="4" type="ORF">SNE40_011935</name>
</gene>
<dbReference type="SMART" id="SM00225">
    <property type="entry name" value="BTB"/>
    <property type="match status" value="1"/>
</dbReference>
<dbReference type="Gene3D" id="1.25.40.420">
    <property type="match status" value="1"/>
</dbReference>
<sequence>MSRDWEGRIAVSVLDGFGKYFSSGTFTDTQIHVEGEVFHCHKVFLCAISDYFRAMFLSGMRESLDGRVSIDDKLISGSLFRDILSFYYNGKDSVVTAENAEDLLRAASILQMNCLIEKCEDFYLAQLTSENAWEILKLAKCLNSQMLYKKTREFITSNYESVSKEAEFLASDFDDLSDLLISDDLRIQNEDVVCESVIRWLGHSEDRYSYAKILFGSVRLKFVSNEFLKMTKTFCEENSELNECIPLICNSIEQRSKFHFGDGTGPSPRNFEEILITIGVKVSSCVLPRVNGYSFQQKTWFALESLPLDPGVGFAVCTCNNDVFISGGSGRKSYLLQYISDANVWRSCPDMVKRRSYHAMVSIKDNLYVIGGCNRNNGALESIDTYNTIDHTWSDFGDLQLGVYSISSTVLKDQIFIFGGRGQSSRMCHEIQMIDVNLRTSSIISAFSSPVTESRALSINDDSLVVLTNGSVLKVLEDGAVCPVATIPNFDRYNFGVSSHQNSLIILGGETRYPSDTGTYDDLIIMNLTNGQIEIMPDKLYPGACAFGCIKILMKRAFLASPSS</sequence>
<dbReference type="InterPro" id="IPR006652">
    <property type="entry name" value="Kelch_1"/>
</dbReference>
<evidence type="ECO:0000256" key="2">
    <source>
        <dbReference type="ARBA" id="ARBA00022737"/>
    </source>
</evidence>
<dbReference type="InterPro" id="IPR017096">
    <property type="entry name" value="BTB-kelch_protein"/>
</dbReference>
<dbReference type="Pfam" id="PF00651">
    <property type="entry name" value="BTB"/>
    <property type="match status" value="1"/>
</dbReference>
<name>A0AAN8JT95_PATCE</name>